<accession>A0A177M3S7</accession>
<comment type="caution">
    <text evidence="1">The sequence shown here is derived from an EMBL/GenBank/DDBJ whole genome shotgun (WGS) entry which is preliminary data.</text>
</comment>
<evidence type="ECO:0000313" key="2">
    <source>
        <dbReference type="Proteomes" id="UP000078090"/>
    </source>
</evidence>
<dbReference type="OrthoDB" id="5574191at2"/>
<reference evidence="1 2" key="1">
    <citation type="submission" date="2016-03" db="EMBL/GenBank/DDBJ databases">
        <authorList>
            <person name="Ploux O."/>
        </authorList>
    </citation>
    <scope>NUCLEOTIDE SEQUENCE [LARGE SCALE GENOMIC DNA]</scope>
    <source>
        <strain evidence="1 2">R-45363</strain>
    </source>
</reference>
<dbReference type="Proteomes" id="UP000078090">
    <property type="component" value="Unassembled WGS sequence"/>
</dbReference>
<dbReference type="EMBL" id="LUUG01000101">
    <property type="protein sequence ID" value="OAH99729.1"/>
    <property type="molecule type" value="Genomic_DNA"/>
</dbReference>
<dbReference type="AlphaFoldDB" id="A0A177M3S7"/>
<proteinExistence type="predicted"/>
<sequence length="355" mass="42084">MLHDTLLSIQPNQKGSFVSWLEELGLKDLISHYSLPKLLEWGWLVPQYRVTFPTEYFEEPTPETIFNAVDHSKNNDLYDRLLGFGESWQIVNTEDIHWFLHPFCRPVSDYNNLLNKTDSSVTPNVYYFFHWQAYALIDVMRTASMGDFPILNTPNVAEDVKRIANCKIRPSDALIQPYRWGGLAKPMTWISHYRAFRDALPCKTYRPCPLHKQGAEALAEYLEIDAEILENVIKEQLLEKLASSWLKKNYDCEEWALQAWPYFQKDIFFAMEWLCTLNGKSFSHYFKIWQFSQNREVWPPLHKVLPFEYFEDRQYFLSTVPKYKYFYEGILPKDEKLDQLVTSLQQTNYPFDSIT</sequence>
<dbReference type="RefSeq" id="WP_064010001.1">
    <property type="nucleotide sequence ID" value="NZ_LUUG01000101.1"/>
</dbReference>
<organism evidence="1 2">
    <name type="scientific">Methylomonas methanica</name>
    <dbReference type="NCBI Taxonomy" id="421"/>
    <lineage>
        <taxon>Bacteria</taxon>
        <taxon>Pseudomonadati</taxon>
        <taxon>Pseudomonadota</taxon>
        <taxon>Gammaproteobacteria</taxon>
        <taxon>Methylococcales</taxon>
        <taxon>Methylococcaceae</taxon>
        <taxon>Methylomonas</taxon>
    </lineage>
</organism>
<name>A0A177M3S7_METMH</name>
<evidence type="ECO:0000313" key="1">
    <source>
        <dbReference type="EMBL" id="OAH99729.1"/>
    </source>
</evidence>
<gene>
    <name evidence="1" type="ORF">A1332_19660</name>
</gene>
<protein>
    <submittedName>
        <fullName evidence="1">Uncharacterized protein</fullName>
    </submittedName>
</protein>